<dbReference type="OrthoDB" id="2548845at2"/>
<dbReference type="EMBL" id="PKOZ01000002">
    <property type="protein sequence ID" value="PQD96175.1"/>
    <property type="molecule type" value="Genomic_DNA"/>
</dbReference>
<sequence length="385" mass="45348">MKISQMVKRENFYLINERTLEKYFLQYINRNFTISTKKATKHSDLYVFPNLNAIISKRTSPEIKNYLFTEYSVKGSIIRRMMVKLYLILCFKFPVLFSQFGINIDGSVDSLNFNDILVYPCNRKIRIFNFKTNTVDVIVKDGFSNESILNEIKVRSTVNEDFILPIINSTDNLYREKIIDGTPLARITSEKDYKRYLENTLECMRMLESSTRQDVHIVLYVNRLQKEIKSKLENNKLKSKIPTDVVDNVLKKLLENCLEYDGVISISLSHGDLQHGNVWIENNTEKIYIIDWESAKYRSVWYDRFLLMNGARMDDNIFHLMQESNINDFYKFDDIHQISSRKSLASLIALEDIDYRINETIDLPKDYGISELKTYFNSLLMFIGK</sequence>
<dbReference type="Gene3D" id="3.90.1200.10">
    <property type="match status" value="1"/>
</dbReference>
<evidence type="ECO:0000313" key="1">
    <source>
        <dbReference type="EMBL" id="PQD96175.1"/>
    </source>
</evidence>
<gene>
    <name evidence="1" type="ORF">CYL18_06125</name>
</gene>
<dbReference type="RefSeq" id="WP_104848602.1">
    <property type="nucleotide sequence ID" value="NZ_PKOZ01000002.1"/>
</dbReference>
<name>A0A2S7N2G5_9BACI</name>
<organism evidence="1 2">
    <name type="scientific">Pradoshia eiseniae</name>
    <dbReference type="NCBI Taxonomy" id="2064768"/>
    <lineage>
        <taxon>Bacteria</taxon>
        <taxon>Bacillati</taxon>
        <taxon>Bacillota</taxon>
        <taxon>Bacilli</taxon>
        <taxon>Bacillales</taxon>
        <taxon>Bacillaceae</taxon>
        <taxon>Pradoshia</taxon>
    </lineage>
</organism>
<accession>A0A2S7N2G5</accession>
<evidence type="ECO:0000313" key="2">
    <source>
        <dbReference type="Proteomes" id="UP000239663"/>
    </source>
</evidence>
<evidence type="ECO:0008006" key="3">
    <source>
        <dbReference type="Google" id="ProtNLM"/>
    </source>
</evidence>
<dbReference type="AlphaFoldDB" id="A0A2S7N2G5"/>
<keyword evidence="2" id="KW-1185">Reference proteome</keyword>
<dbReference type="InterPro" id="IPR011009">
    <property type="entry name" value="Kinase-like_dom_sf"/>
</dbReference>
<dbReference type="Proteomes" id="UP000239663">
    <property type="component" value="Unassembled WGS sequence"/>
</dbReference>
<dbReference type="SUPFAM" id="SSF56112">
    <property type="entry name" value="Protein kinase-like (PK-like)"/>
    <property type="match status" value="1"/>
</dbReference>
<proteinExistence type="predicted"/>
<comment type="caution">
    <text evidence="1">The sequence shown here is derived from an EMBL/GenBank/DDBJ whole genome shotgun (WGS) entry which is preliminary data.</text>
</comment>
<reference evidence="1 2" key="1">
    <citation type="submission" date="2017-12" db="EMBL/GenBank/DDBJ databases">
        <title>Taxonomic description and draft genome of Pradoshia cofamensis Gen. nov., sp. nov., a thermotolerant bacillale isolated from anterior gut of earthworm Eisenia fetida.</title>
        <authorList>
            <person name="Saha T."/>
            <person name="Chakraborty R."/>
        </authorList>
    </citation>
    <scope>NUCLEOTIDE SEQUENCE [LARGE SCALE GENOMIC DNA]</scope>
    <source>
        <strain evidence="1 2">EAG3</strain>
    </source>
</reference>
<protein>
    <recommendedName>
        <fullName evidence="3">Aminoglycoside phosphotransferase domain-containing protein</fullName>
    </recommendedName>
</protein>